<dbReference type="Proteomes" id="UP000642748">
    <property type="component" value="Unassembled WGS sequence"/>
</dbReference>
<protein>
    <submittedName>
        <fullName evidence="2">Uncharacterized protein</fullName>
    </submittedName>
</protein>
<sequence>MVTSVSGPDSAKTTADTLTHSKIEAREVGARQPVEGIRDTPSFTLQSVKSSDQVTRRLRHGARNQLLRGTEWTTAAADNRTGLDAYRDAD</sequence>
<evidence type="ECO:0000313" key="3">
    <source>
        <dbReference type="Proteomes" id="UP000642748"/>
    </source>
</evidence>
<name>A0A8J3QWD5_9ACTN</name>
<gene>
    <name evidence="2" type="ORF">Raf01_41230</name>
</gene>
<dbReference type="EMBL" id="BONZ01000039">
    <property type="protein sequence ID" value="GIH15951.1"/>
    <property type="molecule type" value="Genomic_DNA"/>
</dbReference>
<feature type="region of interest" description="Disordered" evidence="1">
    <location>
        <begin position="1"/>
        <end position="39"/>
    </location>
</feature>
<feature type="compositionally biased region" description="Basic and acidic residues" evidence="1">
    <location>
        <begin position="19"/>
        <end position="29"/>
    </location>
</feature>
<evidence type="ECO:0000313" key="2">
    <source>
        <dbReference type="EMBL" id="GIH15951.1"/>
    </source>
</evidence>
<evidence type="ECO:0000256" key="1">
    <source>
        <dbReference type="SAM" id="MobiDB-lite"/>
    </source>
</evidence>
<dbReference type="AlphaFoldDB" id="A0A8J3QWD5"/>
<proteinExistence type="predicted"/>
<organism evidence="2 3">
    <name type="scientific">Rugosimonospora africana</name>
    <dbReference type="NCBI Taxonomy" id="556532"/>
    <lineage>
        <taxon>Bacteria</taxon>
        <taxon>Bacillati</taxon>
        <taxon>Actinomycetota</taxon>
        <taxon>Actinomycetes</taxon>
        <taxon>Micromonosporales</taxon>
        <taxon>Micromonosporaceae</taxon>
        <taxon>Rugosimonospora</taxon>
    </lineage>
</organism>
<accession>A0A8J3QWD5</accession>
<comment type="caution">
    <text evidence="2">The sequence shown here is derived from an EMBL/GenBank/DDBJ whole genome shotgun (WGS) entry which is preliminary data.</text>
</comment>
<reference evidence="2" key="1">
    <citation type="submission" date="2021-01" db="EMBL/GenBank/DDBJ databases">
        <title>Whole genome shotgun sequence of Rugosimonospora africana NBRC 104875.</title>
        <authorList>
            <person name="Komaki H."/>
            <person name="Tamura T."/>
        </authorList>
    </citation>
    <scope>NUCLEOTIDE SEQUENCE</scope>
    <source>
        <strain evidence="2">NBRC 104875</strain>
    </source>
</reference>
<feature type="compositionally biased region" description="Polar residues" evidence="1">
    <location>
        <begin position="1"/>
        <end position="18"/>
    </location>
</feature>
<keyword evidence="3" id="KW-1185">Reference proteome</keyword>